<evidence type="ECO:0000313" key="3">
    <source>
        <dbReference type="EMBL" id="GAA5528277.1"/>
    </source>
</evidence>
<gene>
    <name evidence="3" type="ORF">Hgul01_02075</name>
</gene>
<dbReference type="SUPFAM" id="SSF51126">
    <property type="entry name" value="Pectin lyase-like"/>
    <property type="match status" value="1"/>
</dbReference>
<reference evidence="3 4" key="1">
    <citation type="submission" date="2024-02" db="EMBL/GenBank/DDBJ databases">
        <title>Herpetosiphon gulosus NBRC 112829.</title>
        <authorList>
            <person name="Ichikawa N."/>
            <person name="Katano-Makiyama Y."/>
            <person name="Hidaka K."/>
        </authorList>
    </citation>
    <scope>NUCLEOTIDE SEQUENCE [LARGE SCALE GENOMIC DNA]</scope>
    <source>
        <strain evidence="3 4">NBRC 112829</strain>
    </source>
</reference>
<dbReference type="SMART" id="SM00710">
    <property type="entry name" value="PbH1"/>
    <property type="match status" value="5"/>
</dbReference>
<keyword evidence="1" id="KW-0732">Signal</keyword>
<dbReference type="InterPro" id="IPR039448">
    <property type="entry name" value="Beta_helix"/>
</dbReference>
<feature type="signal peptide" evidence="1">
    <location>
        <begin position="1"/>
        <end position="27"/>
    </location>
</feature>
<dbReference type="InterPro" id="IPR006626">
    <property type="entry name" value="PbH1"/>
</dbReference>
<evidence type="ECO:0000259" key="2">
    <source>
        <dbReference type="Pfam" id="PF13229"/>
    </source>
</evidence>
<organism evidence="3 4">
    <name type="scientific">Herpetosiphon gulosus</name>
    <dbReference type="NCBI Taxonomy" id="1973496"/>
    <lineage>
        <taxon>Bacteria</taxon>
        <taxon>Bacillati</taxon>
        <taxon>Chloroflexota</taxon>
        <taxon>Chloroflexia</taxon>
        <taxon>Herpetosiphonales</taxon>
        <taxon>Herpetosiphonaceae</taxon>
        <taxon>Herpetosiphon</taxon>
    </lineage>
</organism>
<name>A0ABP9WYK1_9CHLR</name>
<feature type="domain" description="Right handed beta helix" evidence="2">
    <location>
        <begin position="164"/>
        <end position="305"/>
    </location>
</feature>
<protein>
    <recommendedName>
        <fullName evidence="2">Right handed beta helix domain-containing protein</fullName>
    </recommendedName>
</protein>
<accession>A0ABP9WYK1</accession>
<comment type="caution">
    <text evidence="3">The sequence shown here is derived from an EMBL/GenBank/DDBJ whole genome shotgun (WGS) entry which is preliminary data.</text>
</comment>
<dbReference type="Proteomes" id="UP001428290">
    <property type="component" value="Unassembled WGS sequence"/>
</dbReference>
<dbReference type="EMBL" id="BAABRU010000006">
    <property type="protein sequence ID" value="GAA5528277.1"/>
    <property type="molecule type" value="Genomic_DNA"/>
</dbReference>
<keyword evidence="4" id="KW-1185">Reference proteome</keyword>
<dbReference type="NCBIfam" id="TIGR03804">
    <property type="entry name" value="para_beta_helix"/>
    <property type="match status" value="1"/>
</dbReference>
<dbReference type="InterPro" id="IPR012334">
    <property type="entry name" value="Pectin_lyas_fold"/>
</dbReference>
<sequence>MFLKKLGGVLATCLLSMVPLVMPAATAQTPSCHVWNGIGDLQTIVNTYACVELVPGTYLRTTLLKIPTNHTIRGQTGQRSTTIVRATTPWQEPWYSWREPLVEIAAGGTAIGFTIDAANISTNGVSGDKYTVDNVAILNAHCDGADIGGPGVTIRNSLIAYNGSNCTETGIPGGAIYSQRTNGYPDYNYAPLIENNVIRDNGGPALDINGTWGGTFRNNTVSGNQHWAAVSLFGASYWHIENNTITHAATNDTVPQNTAHSQCIGGPSGGHSAGIWLCQVNDTNNFVTIGNVITGNVVQGWYGILAIGNDETQPYWAPRLNTFQYNNVLGSTHGCADDFNVGPTSPWYTERNVWTGNNCVGTPNTGPTFF</sequence>
<dbReference type="RefSeq" id="WP_345721887.1">
    <property type="nucleotide sequence ID" value="NZ_BAABRU010000006.1"/>
</dbReference>
<dbReference type="Pfam" id="PF13229">
    <property type="entry name" value="Beta_helix"/>
    <property type="match status" value="1"/>
</dbReference>
<dbReference type="InterPro" id="IPR011050">
    <property type="entry name" value="Pectin_lyase_fold/virulence"/>
</dbReference>
<dbReference type="Gene3D" id="2.160.20.10">
    <property type="entry name" value="Single-stranded right-handed beta-helix, Pectin lyase-like"/>
    <property type="match status" value="1"/>
</dbReference>
<feature type="chain" id="PRO_5047358898" description="Right handed beta helix domain-containing protein" evidence="1">
    <location>
        <begin position="28"/>
        <end position="370"/>
    </location>
</feature>
<dbReference type="InterPro" id="IPR022441">
    <property type="entry name" value="Para_beta_helix_rpt-2"/>
</dbReference>
<proteinExistence type="predicted"/>
<evidence type="ECO:0000313" key="4">
    <source>
        <dbReference type="Proteomes" id="UP001428290"/>
    </source>
</evidence>
<evidence type="ECO:0000256" key="1">
    <source>
        <dbReference type="SAM" id="SignalP"/>
    </source>
</evidence>